<dbReference type="SMART" id="SM01130">
    <property type="entry name" value="DHDPS"/>
    <property type="match status" value="1"/>
</dbReference>
<dbReference type="PANTHER" id="PTHR42849:SF1">
    <property type="entry name" value="N-ACETYLNEURAMINATE LYASE"/>
    <property type="match status" value="1"/>
</dbReference>
<dbReference type="InterPro" id="IPR002220">
    <property type="entry name" value="DapA-like"/>
</dbReference>
<feature type="active site" description="Schiff-base intermediate with substrate" evidence="4">
    <location>
        <position position="161"/>
    </location>
</feature>
<accession>A0A7C1HA80</accession>
<dbReference type="Gene3D" id="3.20.20.70">
    <property type="entry name" value="Aldolase class I"/>
    <property type="match status" value="1"/>
</dbReference>
<proteinExistence type="inferred from homology"/>
<feature type="active site" description="Proton donor/acceptor" evidence="4">
    <location>
        <position position="134"/>
    </location>
</feature>
<comment type="similarity">
    <text evidence="3">Belongs to the DapA family.</text>
</comment>
<reference evidence="6" key="1">
    <citation type="journal article" date="2020" name="mSystems">
        <title>Genome- and Community-Level Interaction Insights into Carbon Utilization and Element Cycling Functions of Hydrothermarchaeota in Hydrothermal Sediment.</title>
        <authorList>
            <person name="Zhou Z."/>
            <person name="Liu Y."/>
            <person name="Xu W."/>
            <person name="Pan J."/>
            <person name="Luo Z.H."/>
            <person name="Li M."/>
        </authorList>
    </citation>
    <scope>NUCLEOTIDE SEQUENCE [LARGE SCALE GENOMIC DNA]</scope>
    <source>
        <strain evidence="6">SpSt-1179</strain>
    </source>
</reference>
<evidence type="ECO:0000256" key="4">
    <source>
        <dbReference type="PIRSR" id="PIRSR001365-1"/>
    </source>
</evidence>
<sequence>MGAFKGIIPPVLTTFDSEGKIDEKRYLNLIDFLSKKVHGLFVCGTYGGGPLMTVDERKKVTELAIKGAADRVPVIAHIGSSNPDDIFELAKHAEHVGAKAVATVVPFYFPYSQADIVRFFKKLVETTALPVFIYNNPKTTGVTIDIETLKKLKDVGLYGIKDSTFDLLYFYGVKFNMNMDNFCYISGTEAFIMPSIPLGADAAICGLANALPEPVVELFDKSIEGDYEKALELQLRVNKLRDIQHYAQSIPAIHAMLKMRGIDSGYPRHPYALVSDSVYQKIENALKEMNAL</sequence>
<dbReference type="Pfam" id="PF00701">
    <property type="entry name" value="DHDPS"/>
    <property type="match status" value="1"/>
</dbReference>
<dbReference type="PIRSF" id="PIRSF001365">
    <property type="entry name" value="DHDPS"/>
    <property type="match status" value="1"/>
</dbReference>
<keyword evidence="2" id="KW-0704">Schiff base</keyword>
<feature type="binding site" evidence="5">
    <location>
        <position position="204"/>
    </location>
    <ligand>
        <name>pyruvate</name>
        <dbReference type="ChEBI" id="CHEBI:15361"/>
    </ligand>
</feature>
<evidence type="ECO:0000256" key="2">
    <source>
        <dbReference type="ARBA" id="ARBA00023270"/>
    </source>
</evidence>
<dbReference type="GO" id="GO:0005829">
    <property type="term" value="C:cytosol"/>
    <property type="evidence" value="ECO:0007669"/>
    <property type="project" value="TreeGrafter"/>
</dbReference>
<dbReference type="PANTHER" id="PTHR42849">
    <property type="entry name" value="N-ACETYLNEURAMINATE LYASE"/>
    <property type="match status" value="1"/>
</dbReference>
<protein>
    <submittedName>
        <fullName evidence="6">Dihydrodipicolinate synthase family protein</fullName>
    </submittedName>
</protein>
<dbReference type="PROSITE" id="PS00666">
    <property type="entry name" value="DHDPS_2"/>
    <property type="match status" value="1"/>
</dbReference>
<dbReference type="CDD" id="cd00408">
    <property type="entry name" value="DHDPS-like"/>
    <property type="match status" value="1"/>
</dbReference>
<dbReference type="PRINTS" id="PR00146">
    <property type="entry name" value="DHPICSNTHASE"/>
</dbReference>
<dbReference type="Proteomes" id="UP000886198">
    <property type="component" value="Unassembled WGS sequence"/>
</dbReference>
<evidence type="ECO:0000256" key="1">
    <source>
        <dbReference type="ARBA" id="ARBA00023239"/>
    </source>
</evidence>
<gene>
    <name evidence="6" type="ORF">ENN47_09555</name>
</gene>
<organism evidence="6">
    <name type="scientific">Mesotoga infera</name>
    <dbReference type="NCBI Taxonomy" id="1236046"/>
    <lineage>
        <taxon>Bacteria</taxon>
        <taxon>Thermotogati</taxon>
        <taxon>Thermotogota</taxon>
        <taxon>Thermotogae</taxon>
        <taxon>Kosmotogales</taxon>
        <taxon>Kosmotogaceae</taxon>
        <taxon>Mesotoga</taxon>
    </lineage>
</organism>
<evidence type="ECO:0000256" key="3">
    <source>
        <dbReference type="PIRNR" id="PIRNR001365"/>
    </source>
</evidence>
<keyword evidence="1 3" id="KW-0456">Lyase</keyword>
<dbReference type="GO" id="GO:0008747">
    <property type="term" value="F:N-acetylneuraminate lyase activity"/>
    <property type="evidence" value="ECO:0007669"/>
    <property type="project" value="TreeGrafter"/>
</dbReference>
<evidence type="ECO:0000313" key="6">
    <source>
        <dbReference type="EMBL" id="HDP78408.1"/>
    </source>
</evidence>
<dbReference type="SUPFAM" id="SSF51569">
    <property type="entry name" value="Aldolase"/>
    <property type="match status" value="1"/>
</dbReference>
<dbReference type="AlphaFoldDB" id="A0A7C1HA80"/>
<comment type="caution">
    <text evidence="6">The sequence shown here is derived from an EMBL/GenBank/DDBJ whole genome shotgun (WGS) entry which is preliminary data.</text>
</comment>
<dbReference type="GO" id="GO:0019262">
    <property type="term" value="P:N-acetylneuraminate catabolic process"/>
    <property type="evidence" value="ECO:0007669"/>
    <property type="project" value="TreeGrafter"/>
</dbReference>
<dbReference type="InterPro" id="IPR013785">
    <property type="entry name" value="Aldolase_TIM"/>
</dbReference>
<dbReference type="EMBL" id="DSBT01000293">
    <property type="protein sequence ID" value="HDP78408.1"/>
    <property type="molecule type" value="Genomic_DNA"/>
</dbReference>
<name>A0A7C1HA80_9BACT</name>
<evidence type="ECO:0000256" key="5">
    <source>
        <dbReference type="PIRSR" id="PIRSR001365-2"/>
    </source>
</evidence>
<dbReference type="InterPro" id="IPR020625">
    <property type="entry name" value="Schiff_base-form_aldolases_AS"/>
</dbReference>